<dbReference type="EMBL" id="CP059851">
    <property type="protein sequence ID" value="QMW21859.1"/>
    <property type="molecule type" value="Genomic_DNA"/>
</dbReference>
<sequence length="93" mass="10947">MRTIERTTTFKRDWKRELRGRHAATPARDVTGLLTLLVHDQPLEPRHRDHALTGNWKDHRDCHVKPDLVLIYRKPDPETLQLVRLGSHAELGW</sequence>
<evidence type="ECO:0000256" key="2">
    <source>
        <dbReference type="PIRSR" id="PIRSR006156-1"/>
    </source>
</evidence>
<evidence type="ECO:0000313" key="3">
    <source>
        <dbReference type="EMBL" id="QMW21859.1"/>
    </source>
</evidence>
<keyword evidence="4" id="KW-1185">Reference proteome</keyword>
<dbReference type="Pfam" id="PF15738">
    <property type="entry name" value="YafQ_toxin"/>
    <property type="match status" value="1"/>
</dbReference>
<name>A0A7G5IER7_9SPHN</name>
<dbReference type="NCBIfam" id="TIGR02385">
    <property type="entry name" value="RelE_StbE"/>
    <property type="match status" value="1"/>
</dbReference>
<dbReference type="PIRSF" id="PIRSF006156">
    <property type="entry name" value="YafQ"/>
    <property type="match status" value="1"/>
</dbReference>
<evidence type="ECO:0000256" key="1">
    <source>
        <dbReference type="ARBA" id="ARBA00022649"/>
    </source>
</evidence>
<feature type="active site" description="Proton donor" evidence="2">
    <location>
        <position position="88"/>
    </location>
</feature>
<evidence type="ECO:0000313" key="4">
    <source>
        <dbReference type="Proteomes" id="UP000515292"/>
    </source>
</evidence>
<accession>A0A7G5IER7</accession>
<dbReference type="Gene3D" id="3.30.2310.20">
    <property type="entry name" value="RelE-like"/>
    <property type="match status" value="1"/>
</dbReference>
<dbReference type="GO" id="GO:0006402">
    <property type="term" value="P:mRNA catabolic process"/>
    <property type="evidence" value="ECO:0007669"/>
    <property type="project" value="TreeGrafter"/>
</dbReference>
<dbReference type="InterPro" id="IPR035093">
    <property type="entry name" value="RelE/ParE_toxin_dom_sf"/>
</dbReference>
<dbReference type="InterPro" id="IPR004386">
    <property type="entry name" value="Toxin_YafQ-like"/>
</dbReference>
<protein>
    <submittedName>
        <fullName evidence="3">Type II toxin-antitoxin system YafQ family toxin</fullName>
    </submittedName>
</protein>
<dbReference type="GO" id="GO:0006415">
    <property type="term" value="P:translational termination"/>
    <property type="evidence" value="ECO:0007669"/>
    <property type="project" value="TreeGrafter"/>
</dbReference>
<dbReference type="InterPro" id="IPR007712">
    <property type="entry name" value="RelE/ParE_toxin"/>
</dbReference>
<dbReference type="Proteomes" id="UP000515292">
    <property type="component" value="Chromosome"/>
</dbReference>
<organism evidence="3 4">
    <name type="scientific">Sandaracinobacteroides saxicola</name>
    <dbReference type="NCBI Taxonomy" id="2759707"/>
    <lineage>
        <taxon>Bacteria</taxon>
        <taxon>Pseudomonadati</taxon>
        <taxon>Pseudomonadota</taxon>
        <taxon>Alphaproteobacteria</taxon>
        <taxon>Sphingomonadales</taxon>
        <taxon>Sphingosinicellaceae</taxon>
        <taxon>Sandaracinobacteroides</taxon>
    </lineage>
</organism>
<keyword evidence="1" id="KW-1277">Toxin-antitoxin system</keyword>
<reference evidence="3 4" key="1">
    <citation type="submission" date="2020-07" db="EMBL/GenBank/DDBJ databases">
        <title>Complete genome sequence for Sandaracinobacter sp. M6.</title>
        <authorList>
            <person name="Tang Y."/>
            <person name="Liu Q."/>
            <person name="Guo Z."/>
            <person name="Lei P."/>
            <person name="Huang B."/>
        </authorList>
    </citation>
    <scope>NUCLEOTIDE SEQUENCE [LARGE SCALE GENOMIC DNA]</scope>
    <source>
        <strain evidence="3 4">M6</strain>
    </source>
</reference>
<proteinExistence type="predicted"/>
<dbReference type="KEGG" id="sand:H3309_10685"/>
<dbReference type="AlphaFoldDB" id="A0A7G5IER7"/>
<dbReference type="RefSeq" id="WP_182294705.1">
    <property type="nucleotide sequence ID" value="NZ_CP059851.1"/>
</dbReference>
<dbReference type="PANTHER" id="PTHR40588:SF1">
    <property type="entry name" value="MRNA INTERFERASE TOXIN YAFQ"/>
    <property type="match status" value="1"/>
</dbReference>
<dbReference type="PANTHER" id="PTHR40588">
    <property type="entry name" value="MRNA INTERFERASE TOXIN YAFQ"/>
    <property type="match status" value="1"/>
</dbReference>
<dbReference type="GO" id="GO:0004521">
    <property type="term" value="F:RNA endonuclease activity"/>
    <property type="evidence" value="ECO:0007669"/>
    <property type="project" value="TreeGrafter"/>
</dbReference>
<gene>
    <name evidence="3" type="ORF">H3309_10685</name>
</gene>
<dbReference type="SUPFAM" id="SSF143011">
    <property type="entry name" value="RelE-like"/>
    <property type="match status" value="1"/>
</dbReference>